<dbReference type="PROSITE" id="PS50110">
    <property type="entry name" value="RESPONSE_REGULATORY"/>
    <property type="match status" value="1"/>
</dbReference>
<dbReference type="GO" id="GO:0003723">
    <property type="term" value="F:RNA binding"/>
    <property type="evidence" value="ECO:0007669"/>
    <property type="project" value="InterPro"/>
</dbReference>
<dbReference type="Pfam" id="PF03861">
    <property type="entry name" value="ANTAR"/>
    <property type="match status" value="1"/>
</dbReference>
<evidence type="ECO:0000256" key="9">
    <source>
        <dbReference type="ARBA" id="ARBA00055952"/>
    </source>
</evidence>
<dbReference type="AlphaFoldDB" id="A0A0F7FS21"/>
<keyword evidence="5" id="KW-0902">Two-component regulatory system</keyword>
<keyword evidence="17" id="KW-1185">Reference proteome</keyword>
<dbReference type="SMART" id="SM00448">
    <property type="entry name" value="REC"/>
    <property type="match status" value="1"/>
</dbReference>
<name>A0A0F7FS21_9ACTN</name>
<keyword evidence="8" id="KW-0804">Transcription</keyword>
<dbReference type="PROSITE" id="PS50921">
    <property type="entry name" value="ANTAR"/>
    <property type="match status" value="1"/>
</dbReference>
<protein>
    <recommendedName>
        <fullName evidence="11">Transcriptional regulatory protein PdtaR</fullName>
    </recommendedName>
</protein>
<dbReference type="PIRSF" id="PIRSF036382">
    <property type="entry name" value="RR_antiterm"/>
    <property type="match status" value="1"/>
</dbReference>
<evidence type="ECO:0000256" key="11">
    <source>
        <dbReference type="ARBA" id="ARBA00071182"/>
    </source>
</evidence>
<evidence type="ECO:0000259" key="14">
    <source>
        <dbReference type="PROSITE" id="PS50110"/>
    </source>
</evidence>
<dbReference type="PANTHER" id="PTHR43367:SF1">
    <property type="entry name" value="TWO-COMPONENT RESPONSE REGULATOR-LIKE APRR6-RELATED"/>
    <property type="match status" value="1"/>
</dbReference>
<evidence type="ECO:0000313" key="17">
    <source>
        <dbReference type="Proteomes" id="UP000034034"/>
    </source>
</evidence>
<dbReference type="KEGG" id="sxi:SXIM_09350"/>
<feature type="modified residue" description="4-aspartylphosphate" evidence="12">
    <location>
        <position position="92"/>
    </location>
</feature>
<comment type="function">
    <text evidence="9">Member of the two-component regulatory system PdtaR/PdtaS. This two-component system plays an essential role in mycobacterial adaptation to poor nutrient conditions. PdtaR probably acts at the level of transcriptional antitermination rather than transcriptional initiation.</text>
</comment>
<gene>
    <name evidence="16" type="ORF">SXIM_09350</name>
</gene>
<evidence type="ECO:0000256" key="12">
    <source>
        <dbReference type="PROSITE-ProRule" id="PRU00169"/>
    </source>
</evidence>
<dbReference type="SMART" id="SM01012">
    <property type="entry name" value="ANTAR"/>
    <property type="match status" value="1"/>
</dbReference>
<keyword evidence="7" id="KW-0346">Stress response</keyword>
<feature type="region of interest" description="Disordered" evidence="13">
    <location>
        <begin position="1"/>
        <end position="36"/>
    </location>
</feature>
<dbReference type="InterPro" id="IPR005561">
    <property type="entry name" value="ANTAR"/>
</dbReference>
<organism evidence="16 17">
    <name type="scientific">Streptomyces xiamenensis</name>
    <dbReference type="NCBI Taxonomy" id="408015"/>
    <lineage>
        <taxon>Bacteria</taxon>
        <taxon>Bacillati</taxon>
        <taxon>Actinomycetota</taxon>
        <taxon>Actinomycetes</taxon>
        <taxon>Kitasatosporales</taxon>
        <taxon>Streptomycetaceae</taxon>
        <taxon>Streptomyces</taxon>
    </lineage>
</organism>
<dbReference type="InterPro" id="IPR001789">
    <property type="entry name" value="Sig_transdc_resp-reg_receiver"/>
</dbReference>
<comment type="subcellular location">
    <subcellularLocation>
        <location evidence="1">Cytoplasm</location>
    </subcellularLocation>
</comment>
<evidence type="ECO:0000256" key="4">
    <source>
        <dbReference type="ARBA" id="ARBA00022814"/>
    </source>
</evidence>
<evidence type="ECO:0000256" key="2">
    <source>
        <dbReference type="ARBA" id="ARBA00022490"/>
    </source>
</evidence>
<dbReference type="PATRIC" id="fig|408015.6.peg.964"/>
<dbReference type="Gene3D" id="3.40.50.2300">
    <property type="match status" value="1"/>
</dbReference>
<evidence type="ECO:0000256" key="13">
    <source>
        <dbReference type="SAM" id="MobiDB-lite"/>
    </source>
</evidence>
<dbReference type="HOGENOM" id="CLU_000445_65_0_11"/>
<dbReference type="STRING" id="408015.SXIM_09350"/>
<sequence>MGAPFWQETRSIVSTPEVPDEPTGTDTGTGAGSAHVPPLTTRVVIAEDEALIRLDLKEMLEEEGYSVVGEAGDGERAVELARELAPDLVILDVKMPVMDGISAAEKIAGEGIAPVLMLTAFSQRDLVERARDAGAMAYLVKPFSKSDVIPAIEIAVSRFTELKTLTQEVADLAQRLETRKLVDRAKSVLQTQYGLSEPAAFRWIQKTSMDRRLSMHQVAEAVIQDAEEKKQRK</sequence>
<evidence type="ECO:0000313" key="16">
    <source>
        <dbReference type="EMBL" id="AKG42319.1"/>
    </source>
</evidence>
<dbReference type="Gene3D" id="1.10.10.10">
    <property type="entry name" value="Winged helix-like DNA-binding domain superfamily/Winged helix DNA-binding domain"/>
    <property type="match status" value="1"/>
</dbReference>
<evidence type="ECO:0000256" key="6">
    <source>
        <dbReference type="ARBA" id="ARBA00023015"/>
    </source>
</evidence>
<evidence type="ECO:0000256" key="3">
    <source>
        <dbReference type="ARBA" id="ARBA00022553"/>
    </source>
</evidence>
<feature type="domain" description="ANTAR" evidence="15">
    <location>
        <begin position="162"/>
        <end position="223"/>
    </location>
</feature>
<comment type="function">
    <text evidence="10">In addition, the PdtaR/PdtaS two-component system controls copper and nitric oxide (NO) resistance downstream of the intramembrane protease Rip1. This coupled Rip1/PdtaS/PdtaR circuit controls NO resistance and acute lung infection in mice by relieving PdtaR/PdtaS-mediated repression of isonitrile chalkophore biosynthesis. Two signals are required to fully inactivate the PdtaR/PdtaS system and mediate NO resistance: a cytoplasmic inhibitory signal through the PdtaS kinase mediated by direct sensing of NO and the production of PPE1-5', an NO-induced small RNA, to sequester PdtaR.</text>
</comment>
<dbReference type="PANTHER" id="PTHR43367">
    <property type="match status" value="1"/>
</dbReference>
<dbReference type="GO" id="GO:0000160">
    <property type="term" value="P:phosphorelay signal transduction system"/>
    <property type="evidence" value="ECO:0007669"/>
    <property type="project" value="UniProtKB-KW"/>
</dbReference>
<evidence type="ECO:0000256" key="10">
    <source>
        <dbReference type="ARBA" id="ARBA00059282"/>
    </source>
</evidence>
<evidence type="ECO:0000256" key="5">
    <source>
        <dbReference type="ARBA" id="ARBA00023012"/>
    </source>
</evidence>
<evidence type="ECO:0000259" key="15">
    <source>
        <dbReference type="PROSITE" id="PS50921"/>
    </source>
</evidence>
<dbReference type="InterPro" id="IPR011006">
    <property type="entry name" value="CheY-like_superfamily"/>
</dbReference>
<evidence type="ECO:0000256" key="8">
    <source>
        <dbReference type="ARBA" id="ARBA00023163"/>
    </source>
</evidence>
<evidence type="ECO:0000256" key="1">
    <source>
        <dbReference type="ARBA" id="ARBA00004496"/>
    </source>
</evidence>
<dbReference type="InterPro" id="IPR036388">
    <property type="entry name" value="WH-like_DNA-bd_sf"/>
</dbReference>
<reference evidence="16" key="1">
    <citation type="submission" date="2019-08" db="EMBL/GenBank/DDBJ databases">
        <title>Complete genome sequence of a mangrove-derived Streptomyces xiamenensis.</title>
        <authorList>
            <person name="Xu J."/>
        </authorList>
    </citation>
    <scope>NUCLEOTIDE SEQUENCE</scope>
    <source>
        <strain evidence="16">318</strain>
    </source>
</reference>
<proteinExistence type="predicted"/>
<dbReference type="SUPFAM" id="SSF52172">
    <property type="entry name" value="CheY-like"/>
    <property type="match status" value="1"/>
</dbReference>
<dbReference type="Proteomes" id="UP000034034">
    <property type="component" value="Chromosome"/>
</dbReference>
<keyword evidence="4" id="KW-0889">Transcription antitermination</keyword>
<dbReference type="FunFam" id="1.10.10.10:FF:000157">
    <property type="entry name" value="Response regulator receiver"/>
    <property type="match status" value="1"/>
</dbReference>
<dbReference type="InterPro" id="IPR008327">
    <property type="entry name" value="Sig_transdc_resp-reg_antiterm"/>
</dbReference>
<feature type="domain" description="Response regulatory" evidence="14">
    <location>
        <begin position="42"/>
        <end position="156"/>
    </location>
</feature>
<dbReference type="GO" id="GO:0005737">
    <property type="term" value="C:cytoplasm"/>
    <property type="evidence" value="ECO:0007669"/>
    <property type="project" value="UniProtKB-SubCell"/>
</dbReference>
<dbReference type="EMBL" id="CP009922">
    <property type="protein sequence ID" value="AKG42319.1"/>
    <property type="molecule type" value="Genomic_DNA"/>
</dbReference>
<dbReference type="GO" id="GO:0031564">
    <property type="term" value="P:transcription antitermination"/>
    <property type="evidence" value="ECO:0007669"/>
    <property type="project" value="UniProtKB-KW"/>
</dbReference>
<dbReference type="Pfam" id="PF00072">
    <property type="entry name" value="Response_reg"/>
    <property type="match status" value="1"/>
</dbReference>
<keyword evidence="2" id="KW-0963">Cytoplasm</keyword>
<accession>A0A0F7FS21</accession>
<keyword evidence="3 12" id="KW-0597">Phosphoprotein</keyword>
<keyword evidence="6" id="KW-0805">Transcription regulation</keyword>
<evidence type="ECO:0000256" key="7">
    <source>
        <dbReference type="ARBA" id="ARBA00023016"/>
    </source>
</evidence>
<dbReference type="FunFam" id="3.40.50.2300:FF:000050">
    <property type="entry name" value="Response regulator receiver"/>
    <property type="match status" value="1"/>
</dbReference>